<reference evidence="3" key="2">
    <citation type="journal article" date="2018" name="BMC Genomics">
        <title>Genomic insights into host adaptation between the wheat stripe rust pathogen (Puccinia striiformis f. sp. tritici) and the barley stripe rust pathogen (Puccinia striiformis f. sp. hordei).</title>
        <authorList>
            <person name="Xia C."/>
            <person name="Wang M."/>
            <person name="Yin C."/>
            <person name="Cornejo O.E."/>
            <person name="Hulbert S.H."/>
            <person name="Chen X."/>
        </authorList>
    </citation>
    <scope>NUCLEOTIDE SEQUENCE [LARGE SCALE GENOMIC DNA]</scope>
    <source>
        <strain evidence="3">93TX-2</strain>
    </source>
</reference>
<organism evidence="2 3">
    <name type="scientific">Puccinia striiformis</name>
    <dbReference type="NCBI Taxonomy" id="27350"/>
    <lineage>
        <taxon>Eukaryota</taxon>
        <taxon>Fungi</taxon>
        <taxon>Dikarya</taxon>
        <taxon>Basidiomycota</taxon>
        <taxon>Pucciniomycotina</taxon>
        <taxon>Pucciniomycetes</taxon>
        <taxon>Pucciniales</taxon>
        <taxon>Pucciniaceae</taxon>
        <taxon>Puccinia</taxon>
    </lineage>
</organism>
<dbReference type="EMBL" id="PKSM01000213">
    <property type="protein sequence ID" value="POW02541.1"/>
    <property type="molecule type" value="Genomic_DNA"/>
</dbReference>
<proteinExistence type="predicted"/>
<reference evidence="2 3" key="1">
    <citation type="submission" date="2017-12" db="EMBL/GenBank/DDBJ databases">
        <title>Gene loss provides genomic basis for host adaptation in cereal stripe rust fungi.</title>
        <authorList>
            <person name="Xia C."/>
        </authorList>
    </citation>
    <scope>NUCLEOTIDE SEQUENCE [LARGE SCALE GENOMIC DNA]</scope>
    <source>
        <strain evidence="2 3">93TX-2</strain>
    </source>
</reference>
<dbReference type="VEuPathDB" id="FungiDB:PSHT_12084"/>
<accession>A0A2S4UZ65</accession>
<sequence length="68" mass="7704">MNIICDAQGQGGPQRGGILLPESKSPALIKDQHEAEDESKECNFQYRAALLFHSRSQHRIRLKTVTFH</sequence>
<protein>
    <submittedName>
        <fullName evidence="2">Uncharacterized protein</fullName>
    </submittedName>
</protein>
<keyword evidence="3" id="KW-1185">Reference proteome</keyword>
<reference evidence="3" key="3">
    <citation type="journal article" date="2018" name="Mol. Plant Microbe Interact.">
        <title>Genome sequence resources for the wheat stripe rust pathogen (Puccinia striiformis f. sp. tritici) and the barley stripe rust pathogen (Puccinia striiformis f. sp. hordei).</title>
        <authorList>
            <person name="Xia C."/>
            <person name="Wang M."/>
            <person name="Yin C."/>
            <person name="Cornejo O.E."/>
            <person name="Hulbert S.H."/>
            <person name="Chen X."/>
        </authorList>
    </citation>
    <scope>NUCLEOTIDE SEQUENCE [LARGE SCALE GENOMIC DNA]</scope>
    <source>
        <strain evidence="3">93TX-2</strain>
    </source>
</reference>
<evidence type="ECO:0000313" key="2">
    <source>
        <dbReference type="EMBL" id="POW02541.1"/>
    </source>
</evidence>
<comment type="caution">
    <text evidence="2">The sequence shown here is derived from an EMBL/GenBank/DDBJ whole genome shotgun (WGS) entry which is preliminary data.</text>
</comment>
<evidence type="ECO:0000313" key="3">
    <source>
        <dbReference type="Proteomes" id="UP000238274"/>
    </source>
</evidence>
<evidence type="ECO:0000256" key="1">
    <source>
        <dbReference type="SAM" id="MobiDB-lite"/>
    </source>
</evidence>
<dbReference type="Proteomes" id="UP000238274">
    <property type="component" value="Unassembled WGS sequence"/>
</dbReference>
<feature type="region of interest" description="Disordered" evidence="1">
    <location>
        <begin position="1"/>
        <end position="21"/>
    </location>
</feature>
<gene>
    <name evidence="2" type="ORF">PSHT_12084</name>
</gene>
<name>A0A2S4UZ65_9BASI</name>
<dbReference type="AlphaFoldDB" id="A0A2S4UZ65"/>